<sequence>MERLFYTNFLFFLLAFYPFTAFATGPSYVHSEMNPVSVNDKGEILCRTRFVKNDNGGHSYQRIEYGLCVISNGKIIEFRTKTLDPGTIEYGSDKSKGKITEDEYLKLTKHWDWIFKTGLDFGKLSKQQKQICEQYGFKENNTENFKVNKKIRLSDFKKERNVDLKKDKQLALKGAKSVFYDNRQIHISYDFGNILILNNTYREDPDMDTGASFSYKSPLFGGIEYEYYRITGALFLSD</sequence>
<keyword evidence="3" id="KW-1185">Reference proteome</keyword>
<accession>A0A840CPC3</accession>
<feature type="signal peptide" evidence="1">
    <location>
        <begin position="1"/>
        <end position="23"/>
    </location>
</feature>
<name>A0A840CPC3_9BACT</name>
<feature type="chain" id="PRO_5032547353" evidence="1">
    <location>
        <begin position="24"/>
        <end position="238"/>
    </location>
</feature>
<organism evidence="2 3">
    <name type="scientific">Dysgonomonas hofstadii</name>
    <dbReference type="NCBI Taxonomy" id="637886"/>
    <lineage>
        <taxon>Bacteria</taxon>
        <taxon>Pseudomonadati</taxon>
        <taxon>Bacteroidota</taxon>
        <taxon>Bacteroidia</taxon>
        <taxon>Bacteroidales</taxon>
        <taxon>Dysgonomonadaceae</taxon>
        <taxon>Dysgonomonas</taxon>
    </lineage>
</organism>
<proteinExistence type="predicted"/>
<dbReference type="RefSeq" id="WP_183308705.1">
    <property type="nucleotide sequence ID" value="NZ_JACIEP010000018.1"/>
</dbReference>
<evidence type="ECO:0000313" key="2">
    <source>
        <dbReference type="EMBL" id="MBB4037860.1"/>
    </source>
</evidence>
<gene>
    <name evidence="2" type="ORF">GGR21_003781</name>
</gene>
<comment type="caution">
    <text evidence="2">The sequence shown here is derived from an EMBL/GenBank/DDBJ whole genome shotgun (WGS) entry which is preliminary data.</text>
</comment>
<dbReference type="Proteomes" id="UP000555103">
    <property type="component" value="Unassembled WGS sequence"/>
</dbReference>
<dbReference type="EMBL" id="JACIEP010000018">
    <property type="protein sequence ID" value="MBB4037860.1"/>
    <property type="molecule type" value="Genomic_DNA"/>
</dbReference>
<evidence type="ECO:0000313" key="3">
    <source>
        <dbReference type="Proteomes" id="UP000555103"/>
    </source>
</evidence>
<dbReference type="AlphaFoldDB" id="A0A840CPC3"/>
<evidence type="ECO:0000256" key="1">
    <source>
        <dbReference type="SAM" id="SignalP"/>
    </source>
</evidence>
<reference evidence="2 3" key="1">
    <citation type="submission" date="2020-08" db="EMBL/GenBank/DDBJ databases">
        <title>Genomic Encyclopedia of Type Strains, Phase IV (KMG-IV): sequencing the most valuable type-strain genomes for metagenomic binning, comparative biology and taxonomic classification.</title>
        <authorList>
            <person name="Goeker M."/>
        </authorList>
    </citation>
    <scope>NUCLEOTIDE SEQUENCE [LARGE SCALE GENOMIC DNA]</scope>
    <source>
        <strain evidence="2 3">DSM 104969</strain>
    </source>
</reference>
<protein>
    <submittedName>
        <fullName evidence="2">Uncharacterized protein</fullName>
    </submittedName>
</protein>
<keyword evidence="1" id="KW-0732">Signal</keyword>